<comment type="similarity">
    <text evidence="2 9">Belongs to the membrane fusion protein (MFP) (TC 8.A.1) family.</text>
</comment>
<dbReference type="InterPro" id="IPR010129">
    <property type="entry name" value="T1SS_HlyD"/>
</dbReference>
<dbReference type="GO" id="GO:0005886">
    <property type="term" value="C:plasma membrane"/>
    <property type="evidence" value="ECO:0007669"/>
    <property type="project" value="UniProtKB-SubCell"/>
</dbReference>
<evidence type="ECO:0000259" key="11">
    <source>
        <dbReference type="Pfam" id="PF25994"/>
    </source>
</evidence>
<dbReference type="EMBL" id="FOGU01000015">
    <property type="protein sequence ID" value="SES39239.1"/>
    <property type="molecule type" value="Genomic_DNA"/>
</dbReference>
<keyword evidence="3 9" id="KW-0813">Transport</keyword>
<dbReference type="PANTHER" id="PTHR30386:SF17">
    <property type="entry name" value="ALKALINE PROTEASE SECRETION PROTEIN APRE"/>
    <property type="match status" value="1"/>
</dbReference>
<gene>
    <name evidence="13" type="ORF">SAMN04490244_11532</name>
</gene>
<dbReference type="Pfam" id="PF25994">
    <property type="entry name" value="HH_AprE"/>
    <property type="match status" value="1"/>
</dbReference>
<keyword evidence="10" id="KW-0175">Coiled coil</keyword>
<keyword evidence="6" id="KW-0812">Transmembrane</keyword>
<dbReference type="InterPro" id="IPR058781">
    <property type="entry name" value="HH_AprE-like"/>
</dbReference>
<protein>
    <recommendedName>
        <fullName evidence="9">Membrane fusion protein (MFP) family protein</fullName>
    </recommendedName>
</protein>
<dbReference type="Pfam" id="PF26002">
    <property type="entry name" value="Beta-barrel_AprE"/>
    <property type="match status" value="1"/>
</dbReference>
<dbReference type="NCBIfam" id="TIGR01843">
    <property type="entry name" value="type_I_hlyD"/>
    <property type="match status" value="1"/>
</dbReference>
<accession>A0A1H9WZH4</accession>
<evidence type="ECO:0000259" key="12">
    <source>
        <dbReference type="Pfam" id="PF26002"/>
    </source>
</evidence>
<evidence type="ECO:0000256" key="8">
    <source>
        <dbReference type="ARBA" id="ARBA00023136"/>
    </source>
</evidence>
<evidence type="ECO:0000313" key="14">
    <source>
        <dbReference type="Proteomes" id="UP000198885"/>
    </source>
</evidence>
<keyword evidence="8" id="KW-0472">Membrane</keyword>
<feature type="domain" description="AprE-like beta-barrel" evidence="12">
    <location>
        <begin position="322"/>
        <end position="411"/>
    </location>
</feature>
<reference evidence="13 14" key="1">
    <citation type="submission" date="2016-10" db="EMBL/GenBank/DDBJ databases">
        <authorList>
            <person name="de Groot N.N."/>
        </authorList>
    </citation>
    <scope>NUCLEOTIDE SEQUENCE [LARGE SCALE GENOMIC DNA]</scope>
    <source>
        <strain evidence="13 14">DSM 23042</strain>
    </source>
</reference>
<dbReference type="STRING" id="641238.SAMN04490244_11532"/>
<organism evidence="13 14">
    <name type="scientific">Tranquillimonas rosea</name>
    <dbReference type="NCBI Taxonomy" id="641238"/>
    <lineage>
        <taxon>Bacteria</taxon>
        <taxon>Pseudomonadati</taxon>
        <taxon>Pseudomonadota</taxon>
        <taxon>Alphaproteobacteria</taxon>
        <taxon>Rhodobacterales</taxon>
        <taxon>Roseobacteraceae</taxon>
        <taxon>Tranquillimonas</taxon>
    </lineage>
</organism>
<dbReference type="RefSeq" id="WP_092696122.1">
    <property type="nucleotide sequence ID" value="NZ_FOGU01000015.1"/>
</dbReference>
<evidence type="ECO:0000256" key="9">
    <source>
        <dbReference type="RuleBase" id="RU365093"/>
    </source>
</evidence>
<dbReference type="InterPro" id="IPR058982">
    <property type="entry name" value="Beta-barrel_AprE"/>
</dbReference>
<dbReference type="Gene3D" id="2.40.50.100">
    <property type="match status" value="1"/>
</dbReference>
<feature type="coiled-coil region" evidence="10">
    <location>
        <begin position="158"/>
        <end position="237"/>
    </location>
</feature>
<dbReference type="SUPFAM" id="SSF111369">
    <property type="entry name" value="HlyD-like secretion proteins"/>
    <property type="match status" value="1"/>
</dbReference>
<evidence type="ECO:0000256" key="1">
    <source>
        <dbReference type="ARBA" id="ARBA00004377"/>
    </source>
</evidence>
<evidence type="ECO:0000256" key="5">
    <source>
        <dbReference type="ARBA" id="ARBA00022519"/>
    </source>
</evidence>
<dbReference type="PRINTS" id="PR01490">
    <property type="entry name" value="RTXTOXIND"/>
</dbReference>
<evidence type="ECO:0000256" key="3">
    <source>
        <dbReference type="ARBA" id="ARBA00022448"/>
    </source>
</evidence>
<keyword evidence="4 9" id="KW-1003">Cell membrane</keyword>
<proteinExistence type="inferred from homology"/>
<sequence length="434" mass="47278">MRYEQIDRSIGSSLVRQLGLALAMVALLVGGAGSVAALAEVSGAVVGAGKIIVEGRPKHVQHLDGGTVSEILVREGEEVEAGETLFRLDPTVVEANLGIVTGQIESLLAQTARLEAELAGTGRIRFPEALADTADTAMLRAGQEELMAARASARQGRHAQLSAQIDQLGEKVTALEAQGDATRRNLALAEAEVADAVHLSDRGLLRSSDLRAAQRMQAELAAQVAGLEAQIVETRDQILGRELERARIDETFREEVLTVLDEKRGELARRREERIAAQDRQRRLEIRAPISGYVHELDVNTLGQVLTAGETLVTIVPGDDRLIVETRLSPQDVDQVYPGQTARLRFTGLDQRTTPQLTGTVLDVSPDSTTDEQTGTTYYLARLRIAPDELARLGDAELRPGMPVEVFIETRMRTILSYLIKPVTDQIQHAMRES</sequence>
<name>A0A1H9WZH4_9RHOB</name>
<dbReference type="OrthoDB" id="9810980at2"/>
<keyword evidence="14" id="KW-1185">Reference proteome</keyword>
<dbReference type="GO" id="GO:0015031">
    <property type="term" value="P:protein transport"/>
    <property type="evidence" value="ECO:0007669"/>
    <property type="project" value="InterPro"/>
</dbReference>
<evidence type="ECO:0000256" key="4">
    <source>
        <dbReference type="ARBA" id="ARBA00022475"/>
    </source>
</evidence>
<comment type="subcellular location">
    <subcellularLocation>
        <location evidence="1 9">Cell inner membrane</location>
        <topology evidence="1 9">Single-pass membrane protein</topology>
    </subcellularLocation>
</comment>
<evidence type="ECO:0000256" key="2">
    <source>
        <dbReference type="ARBA" id="ARBA00009477"/>
    </source>
</evidence>
<dbReference type="AlphaFoldDB" id="A0A1H9WZH4"/>
<feature type="domain" description="AprE-like long alpha-helical hairpin" evidence="11">
    <location>
        <begin position="93"/>
        <end position="280"/>
    </location>
</feature>
<evidence type="ECO:0000313" key="13">
    <source>
        <dbReference type="EMBL" id="SES39239.1"/>
    </source>
</evidence>
<dbReference type="Proteomes" id="UP000198885">
    <property type="component" value="Unassembled WGS sequence"/>
</dbReference>
<evidence type="ECO:0000256" key="10">
    <source>
        <dbReference type="SAM" id="Coils"/>
    </source>
</evidence>
<keyword evidence="5 9" id="KW-0997">Cell inner membrane</keyword>
<dbReference type="InterPro" id="IPR050739">
    <property type="entry name" value="MFP"/>
</dbReference>
<evidence type="ECO:0000256" key="6">
    <source>
        <dbReference type="ARBA" id="ARBA00022692"/>
    </source>
</evidence>
<keyword evidence="7" id="KW-1133">Transmembrane helix</keyword>
<evidence type="ECO:0000256" key="7">
    <source>
        <dbReference type="ARBA" id="ARBA00022989"/>
    </source>
</evidence>
<dbReference type="Gene3D" id="2.40.30.170">
    <property type="match status" value="1"/>
</dbReference>
<dbReference type="PANTHER" id="PTHR30386">
    <property type="entry name" value="MEMBRANE FUSION SUBUNIT OF EMRAB-TOLC MULTIDRUG EFFLUX PUMP"/>
    <property type="match status" value="1"/>
</dbReference>